<evidence type="ECO:0000313" key="3">
    <source>
        <dbReference type="Proteomes" id="UP000309215"/>
    </source>
</evidence>
<feature type="compositionally biased region" description="Basic and acidic residues" evidence="1">
    <location>
        <begin position="49"/>
        <end position="59"/>
    </location>
</feature>
<dbReference type="RefSeq" id="WP_136934954.1">
    <property type="nucleotide sequence ID" value="NZ_SSMQ01000076.1"/>
</dbReference>
<dbReference type="EMBL" id="SSMQ01000076">
    <property type="protein sequence ID" value="TKC98029.1"/>
    <property type="molecule type" value="Genomic_DNA"/>
</dbReference>
<protein>
    <submittedName>
        <fullName evidence="2">Uncharacterized protein</fullName>
    </submittedName>
</protein>
<dbReference type="Proteomes" id="UP000309215">
    <property type="component" value="Unassembled WGS sequence"/>
</dbReference>
<evidence type="ECO:0000313" key="2">
    <source>
        <dbReference type="EMBL" id="TKC98029.1"/>
    </source>
</evidence>
<comment type="caution">
    <text evidence="2">The sequence shown here is derived from an EMBL/GenBank/DDBJ whole genome shotgun (WGS) entry which is preliminary data.</text>
</comment>
<dbReference type="AlphaFoldDB" id="A0A4U1IUJ2"/>
<feature type="region of interest" description="Disordered" evidence="1">
    <location>
        <begin position="1"/>
        <end position="62"/>
    </location>
</feature>
<reference evidence="2 3" key="1">
    <citation type="submission" date="2019-04" db="EMBL/GenBank/DDBJ databases">
        <authorList>
            <person name="Li Y."/>
            <person name="Wang J."/>
        </authorList>
    </citation>
    <scope>NUCLEOTIDE SEQUENCE [LARGE SCALE GENOMIC DNA]</scope>
    <source>
        <strain evidence="2 3">DSM 14668</strain>
    </source>
</reference>
<gene>
    <name evidence="2" type="ORF">E8A74_42970</name>
</gene>
<evidence type="ECO:0000256" key="1">
    <source>
        <dbReference type="SAM" id="MobiDB-lite"/>
    </source>
</evidence>
<keyword evidence="3" id="KW-1185">Reference proteome</keyword>
<sequence length="76" mass="8643">MREPNEENSGACFQREVDEMYGTNEAEPSPEKPSDVDEGSVLEIGDYSRSPEQEARDAGFDSQEEYEDYLEDLNES</sequence>
<name>A0A4U1IUJ2_9BACT</name>
<accession>A0A4U1IUJ2</accession>
<organism evidence="2 3">
    <name type="scientific">Polyangium fumosum</name>
    <dbReference type="NCBI Taxonomy" id="889272"/>
    <lineage>
        <taxon>Bacteria</taxon>
        <taxon>Pseudomonadati</taxon>
        <taxon>Myxococcota</taxon>
        <taxon>Polyangia</taxon>
        <taxon>Polyangiales</taxon>
        <taxon>Polyangiaceae</taxon>
        <taxon>Polyangium</taxon>
    </lineage>
</organism>
<proteinExistence type="predicted"/>